<dbReference type="AlphaFoldDB" id="A0A0H3ABT8"/>
<gene>
    <name evidence="1" type="ordered locus">Dvul_2796</name>
</gene>
<evidence type="ECO:0000313" key="2">
    <source>
        <dbReference type="Proteomes" id="UP000009173"/>
    </source>
</evidence>
<name>A0A0H3ABT8_NITV4</name>
<dbReference type="KEGG" id="dvl:Dvul_2796"/>
<dbReference type="HOGENOM" id="CLU_2507319_0_0_7"/>
<dbReference type="EMBL" id="CP000527">
    <property type="protein sequence ID" value="ABM29807.1"/>
    <property type="molecule type" value="Genomic_DNA"/>
</dbReference>
<reference evidence="2" key="1">
    <citation type="journal article" date="2009" name="Environ. Microbiol.">
        <title>Contribution of mobile genetic elements to Desulfovibrio vulgaris genome plasticity.</title>
        <authorList>
            <person name="Walker C.B."/>
            <person name="Stolyar S."/>
            <person name="Chivian D."/>
            <person name="Pinel N."/>
            <person name="Gabster J.A."/>
            <person name="Dehal P.S."/>
            <person name="He Z."/>
            <person name="Yang Z.K."/>
            <person name="Yen H.C."/>
            <person name="Zhou J."/>
            <person name="Wall J.D."/>
            <person name="Hazen T.C."/>
            <person name="Arkin A.P."/>
            <person name="Stahl D.A."/>
        </authorList>
    </citation>
    <scope>NUCLEOTIDE SEQUENCE [LARGE SCALE GENOMIC DNA]</scope>
    <source>
        <strain evidence="2">DP4</strain>
    </source>
</reference>
<organism evidence="1 2">
    <name type="scientific">Nitratidesulfovibrio vulgaris (strain DP4)</name>
    <name type="common">Desulfovibrio vulgaris</name>
    <dbReference type="NCBI Taxonomy" id="391774"/>
    <lineage>
        <taxon>Bacteria</taxon>
        <taxon>Pseudomonadati</taxon>
        <taxon>Thermodesulfobacteriota</taxon>
        <taxon>Desulfovibrionia</taxon>
        <taxon>Desulfovibrionales</taxon>
        <taxon>Desulfovibrionaceae</taxon>
        <taxon>Nitratidesulfovibrio</taxon>
    </lineage>
</organism>
<evidence type="ECO:0000313" key="1">
    <source>
        <dbReference type="EMBL" id="ABM29807.1"/>
    </source>
</evidence>
<dbReference type="Proteomes" id="UP000009173">
    <property type="component" value="Chromosome"/>
</dbReference>
<sequence>MSGREKARDAYRRGHDRMATPLAGLAGDGIRSLSVGVNPACSRRRTLPSCPAERRPATPIVAVMTGWQPPWRGLPETASVRCRQG</sequence>
<proteinExistence type="predicted"/>
<accession>A0A0H3ABT8</accession>
<protein>
    <submittedName>
        <fullName evidence="1">Uncharacterized protein</fullName>
    </submittedName>
</protein>